<comment type="caution">
    <text evidence="7">The sequence shown here is derived from an EMBL/GenBank/DDBJ whole genome shotgun (WGS) entry which is preliminary data.</text>
</comment>
<evidence type="ECO:0000256" key="6">
    <source>
        <dbReference type="RuleBase" id="RU363076"/>
    </source>
</evidence>
<keyword evidence="8" id="KW-1185">Reference proteome</keyword>
<dbReference type="InterPro" id="IPR002994">
    <property type="entry name" value="Surf1/Shy1"/>
</dbReference>
<dbReference type="RefSeq" id="WP_035249175.1">
    <property type="nucleotide sequence ID" value="NZ_ARXU01000011.1"/>
</dbReference>
<organism evidence="7 8">
    <name type="scientific">Alcanivorax jadensis T9</name>
    <dbReference type="NCBI Taxonomy" id="1177181"/>
    <lineage>
        <taxon>Bacteria</taxon>
        <taxon>Pseudomonadati</taxon>
        <taxon>Pseudomonadota</taxon>
        <taxon>Gammaproteobacteria</taxon>
        <taxon>Oceanospirillales</taxon>
        <taxon>Alcanivoracaceae</taxon>
        <taxon>Alcanivorax</taxon>
    </lineage>
</organism>
<evidence type="ECO:0000313" key="7">
    <source>
        <dbReference type="EMBL" id="KGD60405.1"/>
    </source>
</evidence>
<dbReference type="EMBL" id="ARXU01000011">
    <property type="protein sequence ID" value="KGD60405.1"/>
    <property type="molecule type" value="Genomic_DNA"/>
</dbReference>
<keyword evidence="6" id="KW-1003">Cell membrane</keyword>
<gene>
    <name evidence="7" type="ORF">T9A_02582</name>
</gene>
<keyword evidence="5 6" id="KW-0472">Membrane</keyword>
<dbReference type="CDD" id="cd06662">
    <property type="entry name" value="SURF1"/>
    <property type="match status" value="1"/>
</dbReference>
<evidence type="ECO:0000256" key="4">
    <source>
        <dbReference type="ARBA" id="ARBA00022989"/>
    </source>
</evidence>
<dbReference type="PANTHER" id="PTHR23427:SF2">
    <property type="entry name" value="SURFEIT LOCUS PROTEIN 1"/>
    <property type="match status" value="1"/>
</dbReference>
<comment type="similarity">
    <text evidence="2 6">Belongs to the SURF1 family.</text>
</comment>
<dbReference type="Pfam" id="PF02104">
    <property type="entry name" value="SURF1"/>
    <property type="match status" value="1"/>
</dbReference>
<evidence type="ECO:0000256" key="2">
    <source>
        <dbReference type="ARBA" id="ARBA00007165"/>
    </source>
</evidence>
<dbReference type="Proteomes" id="UP000029443">
    <property type="component" value="Unassembled WGS sequence"/>
</dbReference>
<name>A0ABR4WB00_9GAMM</name>
<evidence type="ECO:0000313" key="8">
    <source>
        <dbReference type="Proteomes" id="UP000029443"/>
    </source>
</evidence>
<accession>A0ABR4WB00</accession>
<dbReference type="PANTHER" id="PTHR23427">
    <property type="entry name" value="SURFEIT LOCUS PROTEIN"/>
    <property type="match status" value="1"/>
</dbReference>
<comment type="subcellular location">
    <subcellularLocation>
        <location evidence="6">Cell membrane</location>
        <topology evidence="6">Multi-pass membrane protein</topology>
    </subcellularLocation>
    <subcellularLocation>
        <location evidence="1">Membrane</location>
    </subcellularLocation>
</comment>
<keyword evidence="4 6" id="KW-1133">Transmembrane helix</keyword>
<dbReference type="PROSITE" id="PS50895">
    <property type="entry name" value="SURF1"/>
    <property type="match status" value="1"/>
</dbReference>
<feature type="transmembrane region" description="Helical" evidence="6">
    <location>
        <begin position="221"/>
        <end position="240"/>
    </location>
</feature>
<keyword evidence="3 6" id="KW-0812">Transmembrane</keyword>
<protein>
    <recommendedName>
        <fullName evidence="6">SURF1-like protein</fullName>
    </recommendedName>
</protein>
<comment type="caution">
    <text evidence="6">Lacks conserved residue(s) required for the propagation of feature annotation.</text>
</comment>
<evidence type="ECO:0000256" key="1">
    <source>
        <dbReference type="ARBA" id="ARBA00004370"/>
    </source>
</evidence>
<proteinExistence type="inferred from homology"/>
<evidence type="ECO:0000256" key="5">
    <source>
        <dbReference type="ARBA" id="ARBA00023136"/>
    </source>
</evidence>
<reference evidence="7 8" key="1">
    <citation type="submission" date="2012-09" db="EMBL/GenBank/DDBJ databases">
        <title>Genome Sequence of alkane-degrading Bacterium Alcanivorax jadensis T9.</title>
        <authorList>
            <person name="Lai Q."/>
            <person name="Shao Z."/>
        </authorList>
    </citation>
    <scope>NUCLEOTIDE SEQUENCE [LARGE SCALE GENOMIC DNA]</scope>
    <source>
        <strain evidence="7 8">T9</strain>
    </source>
</reference>
<sequence>MSNTKSRSPVLSWIAFLATLAVVALCLRLSWWQLERAEEKRLWQASQEEKARQPAADLPALLADPAPLHRQAAVSGKLDNARNVLLDNRIRNGIAGYHLLTPLQTRDNQWVLINRGWLPRGARREQLPEIPAINGRITVAGTVYRPSRETFVLQNAPLPDNQWPLRVQKVDFDAIGEKLGVELAPFEIRVRPDLALGGHPPLPRPWQDIAPMGPDKHKAYALQWFALAMAALLIYVAAAVRNRRKTREEHS</sequence>
<dbReference type="InterPro" id="IPR045214">
    <property type="entry name" value="Surf1/Surf4"/>
</dbReference>
<evidence type="ECO:0000256" key="3">
    <source>
        <dbReference type="ARBA" id="ARBA00022692"/>
    </source>
</evidence>